<evidence type="ECO:0000256" key="1">
    <source>
        <dbReference type="SAM" id="Phobius"/>
    </source>
</evidence>
<proteinExistence type="predicted"/>
<keyword evidence="1" id="KW-0472">Membrane</keyword>
<protein>
    <submittedName>
        <fullName evidence="2">Uncharacterized protein</fullName>
    </submittedName>
</protein>
<organism evidence="2">
    <name type="scientific">viral metagenome</name>
    <dbReference type="NCBI Taxonomy" id="1070528"/>
    <lineage>
        <taxon>unclassified sequences</taxon>
        <taxon>metagenomes</taxon>
        <taxon>organismal metagenomes</taxon>
    </lineage>
</organism>
<dbReference type="EMBL" id="MN739467">
    <property type="protein sequence ID" value="QHT06190.1"/>
    <property type="molecule type" value="Genomic_DNA"/>
</dbReference>
<reference evidence="2" key="1">
    <citation type="journal article" date="2020" name="Nature">
        <title>Giant virus diversity and host interactions through global metagenomics.</title>
        <authorList>
            <person name="Schulz F."/>
            <person name="Roux S."/>
            <person name="Paez-Espino D."/>
            <person name="Jungbluth S."/>
            <person name="Walsh D.A."/>
            <person name="Denef V.J."/>
            <person name="McMahon K.D."/>
            <person name="Konstantinidis K.T."/>
            <person name="Eloe-Fadrosh E.A."/>
            <person name="Kyrpides N.C."/>
            <person name="Woyke T."/>
        </authorList>
    </citation>
    <scope>NUCLEOTIDE SEQUENCE</scope>
    <source>
        <strain evidence="2">GVMAG-M-3300021425-30</strain>
    </source>
</reference>
<dbReference type="AlphaFoldDB" id="A0A6C0CQR3"/>
<feature type="transmembrane region" description="Helical" evidence="1">
    <location>
        <begin position="70"/>
        <end position="88"/>
    </location>
</feature>
<evidence type="ECO:0000313" key="2">
    <source>
        <dbReference type="EMBL" id="QHT06190.1"/>
    </source>
</evidence>
<name>A0A6C0CQR3_9ZZZZ</name>
<accession>A0A6C0CQR3</accession>
<feature type="transmembrane region" description="Helical" evidence="1">
    <location>
        <begin position="108"/>
        <end position="128"/>
    </location>
</feature>
<sequence>MDSATEITNNASKESIGFIKYVFNTDEDSKCEMMNMVQYVLLAIIPAILILKAVRVAVPEEDDSKGSIEIVAECLAQIAFIVLAIYFSDKAIRYVPTYSKCDYVKGNILSFLLPFVVLMLTMQTKLGAKINILLDRVMELWHGKSDDAVNVKSGNVKSTQPLAGQHQPSQADTRMDNMQLLPSTPGMTGLPTGVIPPQQSPDFNQMYQSAPTPMVNAHTPGQENMMGMMDQGPIAANEIGGFGGFSSW</sequence>
<keyword evidence="1" id="KW-0812">Transmembrane</keyword>
<feature type="transmembrane region" description="Helical" evidence="1">
    <location>
        <begin position="36"/>
        <end position="58"/>
    </location>
</feature>
<keyword evidence="1" id="KW-1133">Transmembrane helix</keyword>